<dbReference type="Proteomes" id="UP000308092">
    <property type="component" value="Unassembled WGS sequence"/>
</dbReference>
<comment type="caution">
    <text evidence="1">The sequence shown here is derived from an EMBL/GenBank/DDBJ whole genome shotgun (WGS) entry which is preliminary data.</text>
</comment>
<name>A0A4S3J602_9EURO</name>
<dbReference type="VEuPathDB" id="FungiDB:EYZ11_012293"/>
<organism evidence="1 2">
    <name type="scientific">Aspergillus tanneri</name>
    <dbReference type="NCBI Taxonomy" id="1220188"/>
    <lineage>
        <taxon>Eukaryota</taxon>
        <taxon>Fungi</taxon>
        <taxon>Dikarya</taxon>
        <taxon>Ascomycota</taxon>
        <taxon>Pezizomycotina</taxon>
        <taxon>Eurotiomycetes</taxon>
        <taxon>Eurotiomycetidae</taxon>
        <taxon>Eurotiales</taxon>
        <taxon>Aspergillaceae</taxon>
        <taxon>Aspergillus</taxon>
        <taxon>Aspergillus subgen. Circumdati</taxon>
    </lineage>
</organism>
<evidence type="ECO:0000313" key="2">
    <source>
        <dbReference type="Proteomes" id="UP000308092"/>
    </source>
</evidence>
<keyword evidence="2" id="KW-1185">Reference proteome</keyword>
<protein>
    <submittedName>
        <fullName evidence="1">Uncharacterized protein</fullName>
    </submittedName>
</protein>
<dbReference type="EMBL" id="SOSA01000893">
    <property type="protein sequence ID" value="THC88261.1"/>
    <property type="molecule type" value="Genomic_DNA"/>
</dbReference>
<dbReference type="AlphaFoldDB" id="A0A4S3J602"/>
<gene>
    <name evidence="1" type="ORF">EYZ11_012293</name>
</gene>
<accession>A0A4S3J602</accession>
<evidence type="ECO:0000313" key="1">
    <source>
        <dbReference type="EMBL" id="THC88261.1"/>
    </source>
</evidence>
<proteinExistence type="predicted"/>
<reference evidence="1 2" key="1">
    <citation type="submission" date="2019-03" db="EMBL/GenBank/DDBJ databases">
        <title>The genome sequence of a newly discovered highly antifungal drug resistant Aspergillus species, Aspergillus tanneri NIH 1004.</title>
        <authorList>
            <person name="Mounaud S."/>
            <person name="Singh I."/>
            <person name="Joardar V."/>
            <person name="Pakala S."/>
            <person name="Pakala S."/>
            <person name="Venepally P."/>
            <person name="Hoover J."/>
            <person name="Nierman W."/>
            <person name="Chung J."/>
            <person name="Losada L."/>
        </authorList>
    </citation>
    <scope>NUCLEOTIDE SEQUENCE [LARGE SCALE GENOMIC DNA]</scope>
    <source>
        <strain evidence="1 2">NIH1004</strain>
    </source>
</reference>
<sequence>MPSDSANKIIALPLLDPLALCDPLKMTWRIFRYFSAALHTIHYYSI</sequence>